<dbReference type="InterPro" id="IPR029684">
    <property type="entry name" value="Schlafen"/>
</dbReference>
<dbReference type="CDD" id="cd00590">
    <property type="entry name" value="RRM_SF"/>
    <property type="match status" value="1"/>
</dbReference>
<dbReference type="PANTHER" id="PTHR12155">
    <property type="entry name" value="SCHLAFEN"/>
    <property type="match status" value="1"/>
</dbReference>
<accession>A0AAV7UL38</accession>
<dbReference type="Proteomes" id="UP001066276">
    <property type="component" value="Chromosome 3_1"/>
</dbReference>
<dbReference type="PANTHER" id="PTHR12155:SF29">
    <property type="entry name" value="SCHLAFEN-LIKE PROTEIN 1"/>
    <property type="match status" value="1"/>
</dbReference>
<keyword evidence="1" id="KW-0694">RNA-binding</keyword>
<dbReference type="Pfam" id="PF04326">
    <property type="entry name" value="SLFN_AlbA_2"/>
    <property type="match status" value="1"/>
</dbReference>
<dbReference type="SUPFAM" id="SSF54928">
    <property type="entry name" value="RNA-binding domain, RBD"/>
    <property type="match status" value="1"/>
</dbReference>
<dbReference type="Gene3D" id="3.30.70.330">
    <property type="match status" value="1"/>
</dbReference>
<protein>
    <recommendedName>
        <fullName evidence="3">RRM domain-containing protein</fullName>
    </recommendedName>
</protein>
<feature type="domain" description="RRM" evidence="3">
    <location>
        <begin position="330"/>
        <end position="422"/>
    </location>
</feature>
<reference evidence="4" key="1">
    <citation type="journal article" date="2022" name="bioRxiv">
        <title>Sequencing and chromosome-scale assembly of the giantPleurodeles waltlgenome.</title>
        <authorList>
            <person name="Brown T."/>
            <person name="Elewa A."/>
            <person name="Iarovenko S."/>
            <person name="Subramanian E."/>
            <person name="Araus A.J."/>
            <person name="Petzold A."/>
            <person name="Susuki M."/>
            <person name="Suzuki K.-i.T."/>
            <person name="Hayashi T."/>
            <person name="Toyoda A."/>
            <person name="Oliveira C."/>
            <person name="Osipova E."/>
            <person name="Leigh N.D."/>
            <person name="Simon A."/>
            <person name="Yun M.H."/>
        </authorList>
    </citation>
    <scope>NUCLEOTIDE SEQUENCE</scope>
    <source>
        <strain evidence="4">20211129_DDA</strain>
        <tissue evidence="4">Liver</tissue>
    </source>
</reference>
<organism evidence="4 5">
    <name type="scientific">Pleurodeles waltl</name>
    <name type="common">Iberian ribbed newt</name>
    <dbReference type="NCBI Taxonomy" id="8319"/>
    <lineage>
        <taxon>Eukaryota</taxon>
        <taxon>Metazoa</taxon>
        <taxon>Chordata</taxon>
        <taxon>Craniata</taxon>
        <taxon>Vertebrata</taxon>
        <taxon>Euteleostomi</taxon>
        <taxon>Amphibia</taxon>
        <taxon>Batrachia</taxon>
        <taxon>Caudata</taxon>
        <taxon>Salamandroidea</taxon>
        <taxon>Salamandridae</taxon>
        <taxon>Pleurodelinae</taxon>
        <taxon>Pleurodeles</taxon>
    </lineage>
</organism>
<evidence type="ECO:0000256" key="1">
    <source>
        <dbReference type="PROSITE-ProRule" id="PRU00176"/>
    </source>
</evidence>
<evidence type="ECO:0000256" key="2">
    <source>
        <dbReference type="SAM" id="MobiDB-lite"/>
    </source>
</evidence>
<dbReference type="EMBL" id="JANPWB010000005">
    <property type="protein sequence ID" value="KAJ1189723.1"/>
    <property type="molecule type" value="Genomic_DNA"/>
</dbReference>
<gene>
    <name evidence="4" type="ORF">NDU88_006465</name>
</gene>
<evidence type="ECO:0000259" key="3">
    <source>
        <dbReference type="PROSITE" id="PS50102"/>
    </source>
</evidence>
<dbReference type="InterPro" id="IPR035979">
    <property type="entry name" value="RBD_domain_sf"/>
</dbReference>
<feature type="region of interest" description="Disordered" evidence="2">
    <location>
        <begin position="27"/>
        <end position="47"/>
    </location>
</feature>
<proteinExistence type="predicted"/>
<name>A0AAV7UL38_PLEWA</name>
<evidence type="ECO:0000313" key="5">
    <source>
        <dbReference type="Proteomes" id="UP001066276"/>
    </source>
</evidence>
<dbReference type="InterPro" id="IPR038461">
    <property type="entry name" value="Schlafen_AlbA_2_dom_sf"/>
</dbReference>
<dbReference type="PROSITE" id="PS50102">
    <property type="entry name" value="RRM"/>
    <property type="match status" value="1"/>
</dbReference>
<dbReference type="InterPro" id="IPR007421">
    <property type="entry name" value="Schlafen_AlbA_2_dom"/>
</dbReference>
<keyword evidence="5" id="KW-1185">Reference proteome</keyword>
<comment type="caution">
    <text evidence="4">The sequence shown here is derived from an EMBL/GenBank/DDBJ whole genome shotgun (WGS) entry which is preliminary data.</text>
</comment>
<feature type="compositionally biased region" description="Basic and acidic residues" evidence="2">
    <location>
        <begin position="27"/>
        <end position="39"/>
    </location>
</feature>
<dbReference type="Gene3D" id="3.30.950.30">
    <property type="entry name" value="Schlafen, AAA domain"/>
    <property type="match status" value="1"/>
</dbReference>
<dbReference type="AlphaFoldDB" id="A0AAV7UL38"/>
<feature type="region of interest" description="Disordered" evidence="2">
    <location>
        <begin position="99"/>
        <end position="119"/>
    </location>
</feature>
<dbReference type="GO" id="GO:0003723">
    <property type="term" value="F:RNA binding"/>
    <property type="evidence" value="ECO:0007669"/>
    <property type="project" value="UniProtKB-UniRule"/>
</dbReference>
<dbReference type="InterPro" id="IPR000504">
    <property type="entry name" value="RRM_dom"/>
</dbReference>
<evidence type="ECO:0000313" key="4">
    <source>
        <dbReference type="EMBL" id="KAJ1189723.1"/>
    </source>
</evidence>
<sequence length="711" mass="81295">MEVYDDLQNMENIEREVLSREDAYHVDRPTSDQFKENLPKVDLPTDDLTEDLLREDLSKELTKEDQERELQKEEVITENIPEEDLVKEDLLREDLAKELPKEDLANEQPNKALPTQDLSNEYLEREDLLREELAKDLSQKDQVGELPMEDLAKENLSNEYLETENYLREDLGKEIPKELQPRELSKEDLTKEGLANEHLETDNLEPTKDDLVEEKLSKYNLSQNGLLKEDIPEQQIHVQSTDMSQEDVLKVDETKQYQTTKDILEEEQTTEKIKTDILLSEAPQKDHTPNEDVSTAELLNEGTVAKLLPQKDRQTDESLIESLLDKPSSLSLYVGNLNSRFSKEVLTCMLKDILASISVNLQRHDIEIIKKGRNAYAFVHLESESSYQIVMTQFQNPSNLEQSLLKELVKKGKTLKVSEAKSNLSITETSFPKRKSVKKSKMEEESQKVSGSGASFPVGEWTDPMSGFVAGTKSESAIVRQHIVGKERFFYGALLGSENRNVEFKRGGGEYLTMTFKHHIRKYTCAFLNSEGGSLFVGVEDSGAVLGVQCNHKEEDRLRLLVDSILKGFKPPLFPAAYSLTFIPVIKPGDTGLFQKVIRLTVHRPREQNEPLLYETDQGEVYLRRDGSVQGPLSGNAIQEWCRQVRNVKLLPLSFVCHPGISKERQHTHQGYCITQLEFCTAVQKHLKNDYYDLTEKIVQEQETQSYTKTP</sequence>
<dbReference type="InterPro" id="IPR012677">
    <property type="entry name" value="Nucleotide-bd_a/b_plait_sf"/>
</dbReference>